<dbReference type="InterPro" id="IPR036188">
    <property type="entry name" value="FAD/NAD-bd_sf"/>
</dbReference>
<reference evidence="3 4" key="1">
    <citation type="submission" date="2017-04" db="EMBL/GenBank/DDBJ databases">
        <title>Kefir bacterial isolates.</title>
        <authorList>
            <person name="Kim Y."/>
            <person name="Blasche S."/>
            <person name="Patil K.R."/>
        </authorList>
    </citation>
    <scope>NUCLEOTIDE SEQUENCE [LARGE SCALE GENOMIC DNA]</scope>
    <source>
        <strain evidence="3 4">OG2</strain>
    </source>
</reference>
<dbReference type="Proteomes" id="UP000216867">
    <property type="component" value="Unassembled WGS sequence"/>
</dbReference>
<feature type="domain" description="Amine oxidase" evidence="2">
    <location>
        <begin position="49"/>
        <end position="525"/>
    </location>
</feature>
<gene>
    <name evidence="3" type="ORF">B8X04_00225</name>
</gene>
<evidence type="ECO:0000256" key="1">
    <source>
        <dbReference type="SAM" id="MobiDB-lite"/>
    </source>
</evidence>
<proteinExistence type="predicted"/>
<dbReference type="SUPFAM" id="SSF51905">
    <property type="entry name" value="FAD/NAD(P)-binding domain"/>
    <property type="match status" value="1"/>
</dbReference>
<dbReference type="Gene3D" id="3.40.50.720">
    <property type="entry name" value="NAD(P)-binding Rossmann-like Domain"/>
    <property type="match status" value="1"/>
</dbReference>
<dbReference type="PANTHER" id="PTHR42923:SF43">
    <property type="entry name" value="AMINE OXIDASE"/>
    <property type="match status" value="1"/>
</dbReference>
<sequence length="559" mass="60094">MTARTRTGSGAGTEGRLRPADRHAVRLPAAPGRSRPLRPKSVTVIGGGIAGLNAAAVLAERGVDVVLVESGPRLGGRVSAWPLPDGRTMSRGFHAFFRQYYNLRDLLRRADPDLSRLRPLADYPLTRRGGATDSFAAIPTTPPFNLAGFVLSSPTFPLSGLTEIDTAAAFELIDVDFPDSFARYDGESAAAFLDRLRFPAEARHLALEVFARSFFADPDDFSAGELVAMFHTYFAGSSEGLLFDVPTDDYDTALWAPLGDHLADLGVRIETDRTATALRCGPRRWTVTTDSREVDSDAVVLAADPAAARRLVATLRADEPAEAEWASRVAATRNAPPFAVLRLWFDGPVDPDRPAFLGTSGFDLLDNVSRLDRFEAGAADWVREHGGSVVELHAYALTGTALQETAVSGAGVSETAVPETAMPQGGASQGAVAPRAVVEKAIADRLLADLHTVWPETSRLTARESQLLIRDDCGLTDPRPWHERPGVETPLTGLVLAGDWVRCDAPVALMERAATTGALAANALLARWRVAGTDLWSPPPRGLLRRGLLGRMRRTTTRG</sequence>
<organism evidence="3 4">
    <name type="scientific">Brevibacterium casei</name>
    <dbReference type="NCBI Taxonomy" id="33889"/>
    <lineage>
        <taxon>Bacteria</taxon>
        <taxon>Bacillati</taxon>
        <taxon>Actinomycetota</taxon>
        <taxon>Actinomycetes</taxon>
        <taxon>Micrococcales</taxon>
        <taxon>Brevibacteriaceae</taxon>
        <taxon>Brevibacterium</taxon>
    </lineage>
</organism>
<dbReference type="Gene3D" id="3.50.50.60">
    <property type="entry name" value="FAD/NAD(P)-binding domain"/>
    <property type="match status" value="1"/>
</dbReference>
<dbReference type="PANTHER" id="PTHR42923">
    <property type="entry name" value="PROTOPORPHYRINOGEN OXIDASE"/>
    <property type="match status" value="1"/>
</dbReference>
<dbReference type="InterPro" id="IPR002937">
    <property type="entry name" value="Amino_oxidase"/>
</dbReference>
<accession>A0A269ZH19</accession>
<feature type="region of interest" description="Disordered" evidence="1">
    <location>
        <begin position="1"/>
        <end position="39"/>
    </location>
</feature>
<feature type="compositionally biased region" description="Basic and acidic residues" evidence="1">
    <location>
        <begin position="15"/>
        <end position="24"/>
    </location>
</feature>
<evidence type="ECO:0000313" key="4">
    <source>
        <dbReference type="Proteomes" id="UP000216867"/>
    </source>
</evidence>
<dbReference type="AlphaFoldDB" id="A0A269ZH19"/>
<dbReference type="InterPro" id="IPR050464">
    <property type="entry name" value="Zeta_carotene_desat/Oxidored"/>
</dbReference>
<name>A0A269ZH19_9MICO</name>
<dbReference type="RefSeq" id="WP_095375052.1">
    <property type="nucleotide sequence ID" value="NZ_CP068173.1"/>
</dbReference>
<comment type="caution">
    <text evidence="3">The sequence shown here is derived from an EMBL/GenBank/DDBJ whole genome shotgun (WGS) entry which is preliminary data.</text>
</comment>
<dbReference type="Pfam" id="PF01593">
    <property type="entry name" value="Amino_oxidase"/>
    <property type="match status" value="1"/>
</dbReference>
<dbReference type="GO" id="GO:0016491">
    <property type="term" value="F:oxidoreductase activity"/>
    <property type="evidence" value="ECO:0007669"/>
    <property type="project" value="InterPro"/>
</dbReference>
<evidence type="ECO:0000313" key="3">
    <source>
        <dbReference type="EMBL" id="PAK97045.1"/>
    </source>
</evidence>
<dbReference type="EMBL" id="NCWY01000001">
    <property type="protein sequence ID" value="PAK97045.1"/>
    <property type="molecule type" value="Genomic_DNA"/>
</dbReference>
<protein>
    <submittedName>
        <fullName evidence="3">Isorenieratene synthase</fullName>
    </submittedName>
</protein>
<evidence type="ECO:0000259" key="2">
    <source>
        <dbReference type="Pfam" id="PF01593"/>
    </source>
</evidence>